<evidence type="ECO:0000259" key="5">
    <source>
        <dbReference type="PROSITE" id="PS50600"/>
    </source>
</evidence>
<comment type="similarity">
    <text evidence="1">Belongs to the peptidase C48 family.</text>
</comment>
<dbReference type="GO" id="GO:0008234">
    <property type="term" value="F:cysteine-type peptidase activity"/>
    <property type="evidence" value="ECO:0007669"/>
    <property type="project" value="InterPro"/>
</dbReference>
<keyword evidence="2" id="KW-0645">Protease</keyword>
<evidence type="ECO:0000256" key="3">
    <source>
        <dbReference type="ARBA" id="ARBA00022801"/>
    </source>
</evidence>
<feature type="domain" description="Ubiquitin-like protease family profile" evidence="5">
    <location>
        <begin position="773"/>
        <end position="976"/>
    </location>
</feature>
<dbReference type="SUPFAM" id="SSF54001">
    <property type="entry name" value="Cysteine proteinases"/>
    <property type="match status" value="1"/>
</dbReference>
<accession>A0A921QS37</accession>
<keyword evidence="3" id="KW-0378">Hydrolase</keyword>
<reference evidence="6" key="1">
    <citation type="journal article" date="2019" name="BMC Genomics">
        <title>A new reference genome for Sorghum bicolor reveals high levels of sequence similarity between sweet and grain genotypes: implications for the genetics of sugar metabolism.</title>
        <authorList>
            <person name="Cooper E.A."/>
            <person name="Brenton Z.W."/>
            <person name="Flinn B.S."/>
            <person name="Jenkins J."/>
            <person name="Shu S."/>
            <person name="Flowers D."/>
            <person name="Luo F."/>
            <person name="Wang Y."/>
            <person name="Xia P."/>
            <person name="Barry K."/>
            <person name="Daum C."/>
            <person name="Lipzen A."/>
            <person name="Yoshinaga Y."/>
            <person name="Schmutz J."/>
            <person name="Saski C."/>
            <person name="Vermerris W."/>
            <person name="Kresovich S."/>
        </authorList>
    </citation>
    <scope>NUCLEOTIDE SEQUENCE</scope>
</reference>
<comment type="caution">
    <text evidence="6">The sequence shown here is derived from an EMBL/GenBank/DDBJ whole genome shotgun (WGS) entry which is preliminary data.</text>
</comment>
<dbReference type="EMBL" id="CM027685">
    <property type="protein sequence ID" value="KAG0527408.1"/>
    <property type="molecule type" value="Genomic_DNA"/>
</dbReference>
<dbReference type="GO" id="GO:0006508">
    <property type="term" value="P:proteolysis"/>
    <property type="evidence" value="ECO:0007669"/>
    <property type="project" value="UniProtKB-KW"/>
</dbReference>
<dbReference type="Gene3D" id="3.40.395.10">
    <property type="entry name" value="Adenoviral Proteinase, Chain A"/>
    <property type="match status" value="1"/>
</dbReference>
<feature type="compositionally biased region" description="Low complexity" evidence="4">
    <location>
        <begin position="643"/>
        <end position="654"/>
    </location>
</feature>
<evidence type="ECO:0000313" key="6">
    <source>
        <dbReference type="EMBL" id="KAG0527408.1"/>
    </source>
</evidence>
<dbReference type="PANTHER" id="PTHR34835">
    <property type="entry name" value="OS07G0283600 PROTEIN-RELATED"/>
    <property type="match status" value="1"/>
</dbReference>
<organism evidence="6 7">
    <name type="scientific">Sorghum bicolor</name>
    <name type="common">Sorghum</name>
    <name type="synonym">Sorghum vulgare</name>
    <dbReference type="NCBI Taxonomy" id="4558"/>
    <lineage>
        <taxon>Eukaryota</taxon>
        <taxon>Viridiplantae</taxon>
        <taxon>Streptophyta</taxon>
        <taxon>Embryophyta</taxon>
        <taxon>Tracheophyta</taxon>
        <taxon>Spermatophyta</taxon>
        <taxon>Magnoliopsida</taxon>
        <taxon>Liliopsida</taxon>
        <taxon>Poales</taxon>
        <taxon>Poaceae</taxon>
        <taxon>PACMAD clade</taxon>
        <taxon>Panicoideae</taxon>
        <taxon>Andropogonodae</taxon>
        <taxon>Andropogoneae</taxon>
        <taxon>Sorghinae</taxon>
        <taxon>Sorghum</taxon>
    </lineage>
</organism>
<dbReference type="InterPro" id="IPR003653">
    <property type="entry name" value="Peptidase_C48_C"/>
</dbReference>
<evidence type="ECO:0000256" key="2">
    <source>
        <dbReference type="ARBA" id="ARBA00022670"/>
    </source>
</evidence>
<gene>
    <name evidence="6" type="ORF">BDA96_06G230800</name>
</gene>
<dbReference type="Pfam" id="PF02902">
    <property type="entry name" value="Peptidase_C48"/>
    <property type="match status" value="1"/>
</dbReference>
<proteinExistence type="inferred from homology"/>
<evidence type="ECO:0000313" key="7">
    <source>
        <dbReference type="Proteomes" id="UP000807115"/>
    </source>
</evidence>
<name>A0A921QS37_SORBI</name>
<dbReference type="Proteomes" id="UP000807115">
    <property type="component" value="Chromosome 6"/>
</dbReference>
<sequence length="1027" mass="114321">METRGRKKRRVEDVCSQDEFVDLEGSQSDDVVCSQYANDDSFLNKSSSDVELFSVDSSSDDSGPQRFNKTLYKECLKDFNRIRALKRKMYLALVSQSKKKKSSSHSSDGFTRQSLSKFSSVITSMSEAKKDVIRRYGFGSLLLFDKCFVPKKFTKWLASLIESKSGDLIVNGKVISLTAKSVNLVLGIPVGGTPFPSNYSAGKAIVLSKIDKTSLPQVSFFADKLTADDLTDDLVLIYFLVVALHCFLCPNSNLVPSPRYLGIFEDLEHMSSFDWSGFVLRWLLDGVKSFNKVKKVGQKSSGTLGGCMFYLAVIYLDHVDFSHRHVSESFPRIAVWKQNMIKDFSDLDVKTPSGYGMRPLLDFEKTCYHKALHSHQESGAEFSDGAEFLTKLEEVCGCHVRDSLKASLLEVIEDHCNRCLPSIPIDLVSLGALPVELKTMFSKLMNHVYSFKQNSEELVIKVLKEFADYESSSDSPTVSPVMASASKNVNAIHEPHDFQVNVEKDKRASLAKDTVVSPVSSPLGCQGVVGVAPSSSSKCVPSCLKKQIKFGSDVAPTQPYDPLPKSVQPCHLVGKSSSNSLPSHVVEDVIHVAIDHDSDVLAGAINSQDHLIPGQIVMQTLPFSDDESPHITPELSKKLPPISQLKSSSKAGSSVGLPINVSSPEVTIVGSRSLSQKLMSMGKKSEALYDSKLQSSRSGLVTPRPSVSKVHGYPSVIGNQFSRSSSKSDFKISESSTGGKVPLHGPRRVVKPSHYVSDEFEIQRVKFKVSKSQIMNYKAICNLAMSRNSGDDAILFGGVRCTFWTLGESLKPGGFVINFVMAAFCYHLYSQPSGHPDVSKCHYFFSSISDQLLKDSDVANEDILNKAFTRTSKSRPLYCSNLLFFPCLYDEHWFVFVVDIKDRSFVFLDSYYGLQDEYQVEMRDKLISNFKFWWKKFGLIDMGFHGYTVSYPFVPKQAANNLSDSGIFAMMFLEHWKSPRSSIFTLFKESDIPNLRIKFANDLVFSAKNTGRKDLVTSYQFEDDQDV</sequence>
<evidence type="ECO:0000256" key="4">
    <source>
        <dbReference type="SAM" id="MobiDB-lite"/>
    </source>
</evidence>
<feature type="region of interest" description="Disordered" evidence="4">
    <location>
        <begin position="635"/>
        <end position="654"/>
    </location>
</feature>
<dbReference type="AlphaFoldDB" id="A0A921QS37"/>
<evidence type="ECO:0000256" key="1">
    <source>
        <dbReference type="ARBA" id="ARBA00005234"/>
    </source>
</evidence>
<dbReference type="PANTHER" id="PTHR34835:SF60">
    <property type="entry name" value="OS10G0490300 PROTEIN"/>
    <property type="match status" value="1"/>
</dbReference>
<reference evidence="6" key="2">
    <citation type="submission" date="2020-10" db="EMBL/GenBank/DDBJ databases">
        <authorList>
            <person name="Cooper E.A."/>
            <person name="Brenton Z.W."/>
            <person name="Flinn B.S."/>
            <person name="Jenkins J."/>
            <person name="Shu S."/>
            <person name="Flowers D."/>
            <person name="Luo F."/>
            <person name="Wang Y."/>
            <person name="Xia P."/>
            <person name="Barry K."/>
            <person name="Daum C."/>
            <person name="Lipzen A."/>
            <person name="Yoshinaga Y."/>
            <person name="Schmutz J."/>
            <person name="Saski C."/>
            <person name="Vermerris W."/>
            <person name="Kresovich S."/>
        </authorList>
    </citation>
    <scope>NUCLEOTIDE SEQUENCE</scope>
</reference>
<dbReference type="PROSITE" id="PS50600">
    <property type="entry name" value="ULP_PROTEASE"/>
    <property type="match status" value="1"/>
</dbReference>
<protein>
    <recommendedName>
        <fullName evidence="5">Ubiquitin-like protease family profile domain-containing protein</fullName>
    </recommendedName>
</protein>
<dbReference type="InterPro" id="IPR038765">
    <property type="entry name" value="Papain-like_cys_pep_sf"/>
</dbReference>